<organism evidence="11 12">
    <name type="scientific">Marine Group I thaumarchaeote SCGC AAA799-P11</name>
    <dbReference type="NCBI Taxonomy" id="1502295"/>
    <lineage>
        <taxon>Archaea</taxon>
        <taxon>Nitrososphaerota</taxon>
        <taxon>Marine Group I</taxon>
    </lineage>
</organism>
<dbReference type="InterPro" id="IPR046348">
    <property type="entry name" value="SIS_dom_sf"/>
</dbReference>
<feature type="binding site" evidence="9">
    <location>
        <position position="168"/>
    </location>
    <ligand>
        <name>substrate</name>
    </ligand>
</feature>
<reference evidence="11 12" key="1">
    <citation type="submission" date="2014-06" db="EMBL/GenBank/DDBJ databases">
        <authorList>
            <person name="Ngugi D.K."/>
            <person name="Blom J."/>
            <person name="Alam I."/>
            <person name="Rashid M."/>
            <person name="Baalawi W."/>
            <person name="Zhang G."/>
            <person name="Hikmawan T."/>
            <person name="Guan Y."/>
            <person name="Antunes A."/>
            <person name="Siam R."/>
            <person name="El-Dorry H."/>
            <person name="Bajic V."/>
            <person name="Stingl U."/>
        </authorList>
    </citation>
    <scope>NUCLEOTIDE SEQUENCE [LARGE SCALE GENOMIC DNA]</scope>
    <source>
        <strain evidence="11">SCGC AAA799-P11</strain>
    </source>
</reference>
<feature type="domain" description="SIS" evidence="10">
    <location>
        <begin position="33"/>
        <end position="190"/>
    </location>
</feature>
<dbReference type="GO" id="GO:0097367">
    <property type="term" value="F:carbohydrate derivative binding"/>
    <property type="evidence" value="ECO:0007669"/>
    <property type="project" value="InterPro"/>
</dbReference>
<dbReference type="InterPro" id="IPR050099">
    <property type="entry name" value="SIS_GmhA/DiaA_subfam"/>
</dbReference>
<dbReference type="InterPro" id="IPR035461">
    <property type="entry name" value="GmhA/DiaA"/>
</dbReference>
<evidence type="ECO:0000256" key="8">
    <source>
        <dbReference type="ARBA" id="ARBA00023277"/>
    </source>
</evidence>
<keyword evidence="12" id="KW-1185">Reference proteome</keyword>
<feature type="binding site" evidence="9">
    <location>
        <begin position="48"/>
        <end position="50"/>
    </location>
    <ligand>
        <name>substrate</name>
    </ligand>
</feature>
<evidence type="ECO:0000313" key="11">
    <source>
        <dbReference type="EMBL" id="KFM20102.1"/>
    </source>
</evidence>
<feature type="binding site" evidence="9">
    <location>
        <position position="61"/>
    </location>
    <ligand>
        <name>Zn(2+)</name>
        <dbReference type="ChEBI" id="CHEBI:29105"/>
    </ligand>
</feature>
<accession>A0A087S2Z8</accession>
<protein>
    <recommendedName>
        <fullName evidence="9">Probable phosphoheptose isomerase</fullName>
        <ecNumber evidence="9">5.3.1.28</ecNumber>
    </recommendedName>
    <alternativeName>
        <fullName evidence="9">Sedoheptulose 7-phosphate isomerase</fullName>
    </alternativeName>
</protein>
<feature type="binding site" evidence="9">
    <location>
        <position position="176"/>
    </location>
    <ligand>
        <name>Zn(2+)</name>
        <dbReference type="ChEBI" id="CHEBI:29105"/>
    </ligand>
</feature>
<dbReference type="GO" id="GO:0005737">
    <property type="term" value="C:cytoplasm"/>
    <property type="evidence" value="ECO:0007669"/>
    <property type="project" value="UniProtKB-SubCell"/>
</dbReference>
<comment type="catalytic activity">
    <reaction evidence="1 9">
        <text>2 D-sedoheptulose 7-phosphate = D-glycero-alpha-D-manno-heptose 7-phosphate + D-glycero-beta-D-manno-heptose 7-phosphate</text>
        <dbReference type="Rhea" id="RHEA:27489"/>
        <dbReference type="ChEBI" id="CHEBI:57483"/>
        <dbReference type="ChEBI" id="CHEBI:60203"/>
        <dbReference type="ChEBI" id="CHEBI:60204"/>
        <dbReference type="EC" id="5.3.1.28"/>
    </reaction>
</comment>
<dbReference type="PROSITE" id="PS51464">
    <property type="entry name" value="SIS"/>
    <property type="match status" value="1"/>
</dbReference>
<comment type="function">
    <text evidence="9">Catalyzes the isomerization of sedoheptulose 7-phosphate in D-glycero-D-manno-heptose 7-phosphate.</text>
</comment>
<dbReference type="EMBL" id="JOSZ01000002">
    <property type="protein sequence ID" value="KFM20102.1"/>
    <property type="molecule type" value="Genomic_DNA"/>
</dbReference>
<keyword evidence="5 9" id="KW-0479">Metal-binding</keyword>
<proteinExistence type="inferred from homology"/>
<evidence type="ECO:0000256" key="2">
    <source>
        <dbReference type="ARBA" id="ARBA00004496"/>
    </source>
</evidence>
<keyword evidence="7 9" id="KW-0413">Isomerase</keyword>
<comment type="miscellaneous">
    <text evidence="9">The reaction produces a racemic mixture of D-glycero-alpha-D-manno-heptose 7-phosphate and D-glycero-beta-D-manno-heptose 7-phosphate.</text>
</comment>
<comment type="caution">
    <text evidence="11">The sequence shown here is derived from an EMBL/GenBank/DDBJ whole genome shotgun (WGS) entry which is preliminary data.</text>
</comment>
<keyword evidence="6 9" id="KW-0862">Zinc</keyword>
<comment type="subcellular location">
    <subcellularLocation>
        <location evidence="2 9">Cytoplasm</location>
    </subcellularLocation>
</comment>
<feature type="binding site" evidence="9">
    <location>
        <position position="61"/>
    </location>
    <ligand>
        <name>substrate</name>
    </ligand>
</feature>
<evidence type="ECO:0000256" key="9">
    <source>
        <dbReference type="HAMAP-Rule" id="MF_00067"/>
    </source>
</evidence>
<dbReference type="GO" id="GO:0005975">
    <property type="term" value="P:carbohydrate metabolic process"/>
    <property type="evidence" value="ECO:0007669"/>
    <property type="project" value="UniProtKB-UniRule"/>
</dbReference>
<dbReference type="Pfam" id="PF13580">
    <property type="entry name" value="SIS_2"/>
    <property type="match status" value="1"/>
</dbReference>
<keyword evidence="4 9" id="KW-0963">Cytoplasm</keyword>
<feature type="binding site" evidence="9">
    <location>
        <begin position="116"/>
        <end position="118"/>
    </location>
    <ligand>
        <name>substrate</name>
    </ligand>
</feature>
<dbReference type="HAMAP" id="MF_00067">
    <property type="entry name" value="GmhA"/>
    <property type="match status" value="1"/>
</dbReference>
<evidence type="ECO:0000256" key="1">
    <source>
        <dbReference type="ARBA" id="ARBA00000348"/>
    </source>
</evidence>
<dbReference type="GO" id="GO:0008968">
    <property type="term" value="F:D-sedoheptulose 7-phosphate isomerase activity"/>
    <property type="evidence" value="ECO:0007669"/>
    <property type="project" value="UniProtKB-UniRule"/>
</dbReference>
<comment type="pathway">
    <text evidence="9">Carbohydrate biosynthesis; D-glycero-D-manno-heptose 7-phosphate biosynthesis; D-glycero-alpha-D-manno-heptose 7-phosphate and D-glycero-beta-D-manno-heptose 7-phosphate from sedoheptulose 7-phosphate: step 1/1.</text>
</comment>
<dbReference type="InterPro" id="IPR004515">
    <property type="entry name" value="Phosphoheptose_Isoase"/>
</dbReference>
<dbReference type="EC" id="5.3.1.28" evidence="9"/>
<evidence type="ECO:0000256" key="5">
    <source>
        <dbReference type="ARBA" id="ARBA00022723"/>
    </source>
</evidence>
<evidence type="ECO:0000256" key="7">
    <source>
        <dbReference type="ARBA" id="ARBA00023235"/>
    </source>
</evidence>
<dbReference type="CDD" id="cd05006">
    <property type="entry name" value="SIS_GmhA"/>
    <property type="match status" value="1"/>
</dbReference>
<dbReference type="GO" id="GO:0008270">
    <property type="term" value="F:zinc ion binding"/>
    <property type="evidence" value="ECO:0007669"/>
    <property type="project" value="UniProtKB-UniRule"/>
</dbReference>
<evidence type="ECO:0000256" key="6">
    <source>
        <dbReference type="ARBA" id="ARBA00022833"/>
    </source>
</evidence>
<evidence type="ECO:0000256" key="3">
    <source>
        <dbReference type="ARBA" id="ARBA00009894"/>
    </source>
</evidence>
<keyword evidence="8 9" id="KW-0119">Carbohydrate metabolism</keyword>
<dbReference type="AlphaFoldDB" id="A0A087S2Z8"/>
<dbReference type="GO" id="GO:2001061">
    <property type="term" value="P:D-glycero-D-manno-heptose 7-phosphate biosynthetic process"/>
    <property type="evidence" value="ECO:0007669"/>
    <property type="project" value="UniProtKB-UniPathway"/>
</dbReference>
<feature type="binding site" evidence="9">
    <location>
        <position position="121"/>
    </location>
    <ligand>
        <name>substrate</name>
    </ligand>
</feature>
<evidence type="ECO:0000259" key="10">
    <source>
        <dbReference type="PROSITE" id="PS51464"/>
    </source>
</evidence>
<dbReference type="PANTHER" id="PTHR30390:SF6">
    <property type="entry name" value="DNAA INITIATOR-ASSOCIATING PROTEIN DIAA"/>
    <property type="match status" value="1"/>
</dbReference>
<feature type="binding site" evidence="9">
    <location>
        <position position="57"/>
    </location>
    <ligand>
        <name>Zn(2+)</name>
        <dbReference type="ChEBI" id="CHEBI:29105"/>
    </ligand>
</feature>
<feature type="binding site" evidence="9">
    <location>
        <position position="168"/>
    </location>
    <ligand>
        <name>Zn(2+)</name>
        <dbReference type="ChEBI" id="CHEBI:29105"/>
    </ligand>
</feature>
<name>A0A087S2Z8_9ARCH</name>
<dbReference type="Proteomes" id="UP000029387">
    <property type="component" value="Unassembled WGS sequence"/>
</dbReference>
<evidence type="ECO:0000256" key="4">
    <source>
        <dbReference type="ARBA" id="ARBA00022490"/>
    </source>
</evidence>
<dbReference type="UniPathway" id="UPA00041">
    <property type="reaction ID" value="UER00436"/>
</dbReference>
<dbReference type="PANTHER" id="PTHR30390">
    <property type="entry name" value="SEDOHEPTULOSE 7-PHOSPHATE ISOMERASE / DNAA INITIATOR-ASSOCIATING FACTOR FOR REPLICATION INITIATION"/>
    <property type="match status" value="1"/>
</dbReference>
<dbReference type="SUPFAM" id="SSF53697">
    <property type="entry name" value="SIS domain"/>
    <property type="match status" value="1"/>
</dbReference>
<gene>
    <name evidence="9" type="primary">gmhA</name>
    <name evidence="11" type="ORF">AAA799P11_00173</name>
</gene>
<comment type="cofactor">
    <cofactor evidence="9">
        <name>Zn(2+)</name>
        <dbReference type="ChEBI" id="CHEBI:29105"/>
    </cofactor>
    <text evidence="9">Binds 1 zinc ion per subunit.</text>
</comment>
<comment type="similarity">
    <text evidence="3 9">Belongs to the SIS family. GmhA subfamily.</text>
</comment>
<feature type="binding site" evidence="9">
    <location>
        <begin position="90"/>
        <end position="91"/>
    </location>
    <ligand>
        <name>substrate</name>
    </ligand>
</feature>
<dbReference type="InterPro" id="IPR001347">
    <property type="entry name" value="SIS_dom"/>
</dbReference>
<sequence length="190" mass="20653">MIDEIEKLFTDSYEVLKKSISLSDGIEKCVSSIVNCYVNGNKVILFGNGGSAADAQHIAAEFIGRFKLERKSYPAIALTTDTSILTSLSNDYSSDVIFSRQCESLVCKGDVVIGISTSGKSKNVENGILMAKEKGAITIGLLGNDGGDLKNLVDFSLIVDSTETPRIQEVHRVIYHIICEIVEKKLSVEK</sequence>
<dbReference type="Gene3D" id="3.40.50.10490">
    <property type="entry name" value="Glucose-6-phosphate isomerase like protein, domain 1"/>
    <property type="match status" value="1"/>
</dbReference>
<evidence type="ECO:0000313" key="12">
    <source>
        <dbReference type="Proteomes" id="UP000029387"/>
    </source>
</evidence>